<keyword evidence="6" id="KW-1185">Reference proteome</keyword>
<dbReference type="EC" id="3.1.1.-" evidence="5"/>
<dbReference type="RefSeq" id="WP_145271154.1">
    <property type="nucleotide sequence ID" value="NZ_CP036272.1"/>
</dbReference>
<evidence type="ECO:0000259" key="4">
    <source>
        <dbReference type="Pfam" id="PF13472"/>
    </source>
</evidence>
<dbReference type="CDD" id="cd01821">
    <property type="entry name" value="Rhamnogalacturan_acetylesterase_like"/>
    <property type="match status" value="1"/>
</dbReference>
<evidence type="ECO:0000256" key="3">
    <source>
        <dbReference type="SAM" id="SignalP"/>
    </source>
</evidence>
<evidence type="ECO:0000313" key="5">
    <source>
        <dbReference type="EMBL" id="QDT59335.1"/>
    </source>
</evidence>
<dbReference type="InterPro" id="IPR013830">
    <property type="entry name" value="SGNH_hydro"/>
</dbReference>
<dbReference type="GO" id="GO:0016788">
    <property type="term" value="F:hydrolase activity, acting on ester bonds"/>
    <property type="evidence" value="ECO:0007669"/>
    <property type="project" value="UniProtKB-ARBA"/>
</dbReference>
<dbReference type="PANTHER" id="PTHR43695:SF1">
    <property type="entry name" value="RHAMNOGALACTURONAN ACETYLESTERASE"/>
    <property type="match status" value="1"/>
</dbReference>
<keyword evidence="3" id="KW-0732">Signal</keyword>
<proteinExistence type="inferred from homology"/>
<dbReference type="Proteomes" id="UP000315003">
    <property type="component" value="Chromosome"/>
</dbReference>
<feature type="chain" id="PRO_5022114404" evidence="3">
    <location>
        <begin position="20"/>
        <end position="864"/>
    </location>
</feature>
<evidence type="ECO:0000256" key="1">
    <source>
        <dbReference type="ARBA" id="ARBA00008668"/>
    </source>
</evidence>
<name>A0A517ST81_9BACT</name>
<comment type="similarity">
    <text evidence="1">Belongs to the 'GDSL' lipolytic enzyme family.</text>
</comment>
<gene>
    <name evidence="5" type="primary">rhgT</name>
    <name evidence="5" type="ORF">SV7mr_18420</name>
</gene>
<evidence type="ECO:0000256" key="2">
    <source>
        <dbReference type="ARBA" id="ARBA00022801"/>
    </source>
</evidence>
<keyword evidence="2 5" id="KW-0378">Hydrolase</keyword>
<dbReference type="OrthoDB" id="9807041at2"/>
<dbReference type="SUPFAM" id="SSF52266">
    <property type="entry name" value="SGNH hydrolase"/>
    <property type="match status" value="1"/>
</dbReference>
<dbReference type="EMBL" id="CP036272">
    <property type="protein sequence ID" value="QDT59335.1"/>
    <property type="molecule type" value="Genomic_DNA"/>
</dbReference>
<dbReference type="PANTHER" id="PTHR43695">
    <property type="entry name" value="PUTATIVE (AFU_ORTHOLOGUE AFUA_2G17250)-RELATED"/>
    <property type="match status" value="1"/>
</dbReference>
<sequence precursor="true">MRILVLVFATFLGLSAVEAQPKPVLVGLIGDSTVAVQSGWGPAFSKRFNRHATIVNDAKNGATLQALSKKLDELVLRQPDYVLIQFGHNDQKRYDTAVYSAHLKSYVQRIRQSGGKAVIVSSVTRRSFDKHGKIVSNLVNNDKYSYKGTLTDYAKAAEAVAQELNLPFIDLHRASIAHHNQIGYEASMTYNFAEGDTTHFNETGAEAITDLIIEELATNLPELASYLKVPVPATRANKAPTELATGRLRRVPGENADKLFESVLSANKPWPLQGGFAHLWLNRDLVKGNQLIRQAQQAIITNEGGADEMTPEIAASEHVKWQMRTWNRIYLLFNDKSRFHPGRLDPETQAMIEKMFWHYVCDKSRYQRAALQHVWGIHGSENHEMMHYSNVLLALQAIKDRPAYQDRKLPDGRSITEHHQAWNAYYKRYCVERAKHGLLIEIFSGYGKYTMPELFNMHDLAEDPVLRSRMGKLIDLIWADWAISQLNGVRGGGRLRLYQDDPAKPESSFQWGARDTWLSMSHFILDNKPWWNARSYHPHPIIGYPWVLATTQYRLPDVIKDIASDAEDRGEYNAVARRVAKQRPMDGKQVPVTESPWYALDPEDPRMLSYDHCTPDYVMGSLLIDPTLPRVGSHDYLAGNDLIEGYPALTSQNRYHGVTFASDVNARVIPQCEGLANGKTYGEQQAVQHDNVLLVQRHKQSKQTGDMRILFGLRGMKARLVEQDGWVILQEGNAWLGIKGFSRTDPNRSCGYQWDNEIFLRMADGNAPVALIAGRNTEFADFEAFASYLESFSGTAQDGWFKLSGDKLTLSLQLESLALPRVNGTAIDLRPPMLFDSPWMSSEHGSGIIRIHKDGRELKIDLNE</sequence>
<dbReference type="InterPro" id="IPR037459">
    <property type="entry name" value="RhgT-like"/>
</dbReference>
<evidence type="ECO:0000313" key="6">
    <source>
        <dbReference type="Proteomes" id="UP000315003"/>
    </source>
</evidence>
<dbReference type="AlphaFoldDB" id="A0A517ST81"/>
<dbReference type="Pfam" id="PF13472">
    <property type="entry name" value="Lipase_GDSL_2"/>
    <property type="match status" value="1"/>
</dbReference>
<dbReference type="Gene3D" id="3.40.50.1110">
    <property type="entry name" value="SGNH hydrolase"/>
    <property type="match status" value="1"/>
</dbReference>
<feature type="signal peptide" evidence="3">
    <location>
        <begin position="1"/>
        <end position="19"/>
    </location>
</feature>
<protein>
    <submittedName>
        <fullName evidence="5">Rhamnogalacturonan acetylesterase RhgT</fullName>
        <ecNumber evidence="5">3.1.1.-</ecNumber>
    </submittedName>
</protein>
<dbReference type="InterPro" id="IPR036514">
    <property type="entry name" value="SGNH_hydro_sf"/>
</dbReference>
<organism evidence="5 6">
    <name type="scientific">Stieleria bergensis</name>
    <dbReference type="NCBI Taxonomy" id="2528025"/>
    <lineage>
        <taxon>Bacteria</taxon>
        <taxon>Pseudomonadati</taxon>
        <taxon>Planctomycetota</taxon>
        <taxon>Planctomycetia</taxon>
        <taxon>Pirellulales</taxon>
        <taxon>Pirellulaceae</taxon>
        <taxon>Stieleria</taxon>
    </lineage>
</organism>
<reference evidence="5 6" key="1">
    <citation type="submission" date="2019-02" db="EMBL/GenBank/DDBJ databases">
        <title>Deep-cultivation of Planctomycetes and their phenomic and genomic characterization uncovers novel biology.</title>
        <authorList>
            <person name="Wiegand S."/>
            <person name="Jogler M."/>
            <person name="Boedeker C."/>
            <person name="Pinto D."/>
            <person name="Vollmers J."/>
            <person name="Rivas-Marin E."/>
            <person name="Kohn T."/>
            <person name="Peeters S.H."/>
            <person name="Heuer A."/>
            <person name="Rast P."/>
            <person name="Oberbeckmann S."/>
            <person name="Bunk B."/>
            <person name="Jeske O."/>
            <person name="Meyerdierks A."/>
            <person name="Storesund J.E."/>
            <person name="Kallscheuer N."/>
            <person name="Luecker S."/>
            <person name="Lage O.M."/>
            <person name="Pohl T."/>
            <person name="Merkel B.J."/>
            <person name="Hornburger P."/>
            <person name="Mueller R.-W."/>
            <person name="Bruemmer F."/>
            <person name="Labrenz M."/>
            <person name="Spormann A.M."/>
            <person name="Op den Camp H."/>
            <person name="Overmann J."/>
            <person name="Amann R."/>
            <person name="Jetten M.S.M."/>
            <person name="Mascher T."/>
            <person name="Medema M.H."/>
            <person name="Devos D.P."/>
            <person name="Kaster A.-K."/>
            <person name="Ovreas L."/>
            <person name="Rohde M."/>
            <person name="Galperin M.Y."/>
            <person name="Jogler C."/>
        </authorList>
    </citation>
    <scope>NUCLEOTIDE SEQUENCE [LARGE SCALE GENOMIC DNA]</scope>
    <source>
        <strain evidence="5 6">SV_7m_r</strain>
    </source>
</reference>
<accession>A0A517ST81</accession>
<feature type="domain" description="SGNH hydrolase-type esterase" evidence="4">
    <location>
        <begin position="29"/>
        <end position="206"/>
    </location>
</feature>